<feature type="domain" description="FAD/NAD(P)-binding" evidence="1">
    <location>
        <begin position="53"/>
        <end position="330"/>
    </location>
</feature>
<evidence type="ECO:0000313" key="2">
    <source>
        <dbReference type="EMBL" id="UJO20832.1"/>
    </source>
</evidence>
<dbReference type="InterPro" id="IPR023753">
    <property type="entry name" value="FAD/NAD-binding_dom"/>
</dbReference>
<dbReference type="Proteomes" id="UP000756132">
    <property type="component" value="Chromosome 8"/>
</dbReference>
<dbReference type="KEGG" id="ffu:CLAFUR5_10797"/>
<dbReference type="Pfam" id="PF07992">
    <property type="entry name" value="Pyr_redox_2"/>
    <property type="match status" value="1"/>
</dbReference>
<dbReference type="SUPFAM" id="SSF51905">
    <property type="entry name" value="FAD/NAD(P)-binding domain"/>
    <property type="match status" value="1"/>
</dbReference>
<dbReference type="InterPro" id="IPR036188">
    <property type="entry name" value="FAD/NAD-bd_sf"/>
</dbReference>
<dbReference type="OrthoDB" id="202203at2759"/>
<dbReference type="PRINTS" id="PR00411">
    <property type="entry name" value="PNDRDTASEI"/>
</dbReference>
<reference evidence="2" key="1">
    <citation type="submission" date="2021-12" db="EMBL/GenBank/DDBJ databases">
        <authorList>
            <person name="Zaccaron A."/>
            <person name="Stergiopoulos I."/>
        </authorList>
    </citation>
    <scope>NUCLEOTIDE SEQUENCE</scope>
    <source>
        <strain evidence="2">Race5_Kim</strain>
    </source>
</reference>
<evidence type="ECO:0000259" key="1">
    <source>
        <dbReference type="Pfam" id="PF07992"/>
    </source>
</evidence>
<reference evidence="2" key="2">
    <citation type="journal article" date="2022" name="Microb. Genom.">
        <title>A chromosome-scale genome assembly of the tomato pathogen Cladosporium fulvum reveals a compartmentalized genome architecture and the presence of a dispensable chromosome.</title>
        <authorList>
            <person name="Zaccaron A.Z."/>
            <person name="Chen L.H."/>
            <person name="Samaras A."/>
            <person name="Stergiopoulos I."/>
        </authorList>
    </citation>
    <scope>NUCLEOTIDE SEQUENCE</scope>
    <source>
        <strain evidence="2">Race5_Kim</strain>
    </source>
</reference>
<dbReference type="GO" id="GO:0005737">
    <property type="term" value="C:cytoplasm"/>
    <property type="evidence" value="ECO:0007669"/>
    <property type="project" value="TreeGrafter"/>
</dbReference>
<dbReference type="PANTHER" id="PTHR43735">
    <property type="entry name" value="APOPTOSIS-INDUCING FACTOR 1"/>
    <property type="match status" value="1"/>
</dbReference>
<dbReference type="Gene3D" id="3.50.50.60">
    <property type="entry name" value="FAD/NAD(P)-binding domain"/>
    <property type="match status" value="2"/>
</dbReference>
<dbReference type="AlphaFoldDB" id="A0A9Q8USI9"/>
<dbReference type="GO" id="GO:0004174">
    <property type="term" value="F:electron-transferring-flavoprotein dehydrogenase activity"/>
    <property type="evidence" value="ECO:0007669"/>
    <property type="project" value="TreeGrafter"/>
</dbReference>
<proteinExistence type="predicted"/>
<accession>A0A9Q8USI9</accession>
<dbReference type="OMA" id="HMGHYAG"/>
<sequence>MSCYVTPIKVLVAGCSYGGIAAVVNLLDLCAARPARGAPDKVPHEVASRGVPVEIHVVDERDGYLHLIGCPLAFASNEHAPKMWVKFGDIPALQDSRVRWTQGSLMKVDPETKVANVKIAKSGEVFEESYDFFLAATGLQRNYPVVPQKLSRDQYLLETADHVDSIKAADTGIVVIGGGAVGIEMAAELKVAEPSTKVTLIQSRDKLLSAEPLPDAFREVALSALTDIDVEVILGRGRVIATETIPAENGKTMQRLTFPDGSHIDAAHVINAVSTQIPTTSYLPPSTLNDEGLVIINNLLRFGDSPRHYAVGDIAAWSGIKRCGAAIHMGYLAAEGMHQQMMHELHAIEPNFTIWPEVVPMIALAIGKKAATYSPDGGVACSEELMRLFFSDDLGFSGCWNHMKLSEPPASEAVGKYSVLPQSAPYREMRGSNAIAA</sequence>
<dbReference type="PRINTS" id="PR00368">
    <property type="entry name" value="FADPNR"/>
</dbReference>
<dbReference type="GO" id="GO:0050660">
    <property type="term" value="F:flavin adenine dinucleotide binding"/>
    <property type="evidence" value="ECO:0007669"/>
    <property type="project" value="TreeGrafter"/>
</dbReference>
<dbReference type="RefSeq" id="XP_047765198.1">
    <property type="nucleotide sequence ID" value="XM_047909945.1"/>
</dbReference>
<dbReference type="EMBL" id="CP090170">
    <property type="protein sequence ID" value="UJO20832.1"/>
    <property type="molecule type" value="Genomic_DNA"/>
</dbReference>
<evidence type="ECO:0000313" key="3">
    <source>
        <dbReference type="Proteomes" id="UP000756132"/>
    </source>
</evidence>
<keyword evidence="3" id="KW-1185">Reference proteome</keyword>
<protein>
    <submittedName>
        <fullName evidence="2">Oxidoreductase</fullName>
    </submittedName>
</protein>
<dbReference type="PANTHER" id="PTHR43735:SF24">
    <property type="entry name" value="NUCLEOTIDE-DISULPHIDE OXIDOREDUCTASE AMID-LIKE, PUTATIVE (AFU_ORTHOLOGUE AFUA_1G17180)-RELATED"/>
    <property type="match status" value="1"/>
</dbReference>
<dbReference type="GeneID" id="71990675"/>
<name>A0A9Q8USI9_PASFU</name>
<gene>
    <name evidence="2" type="ORF">CLAFUR5_10797</name>
</gene>
<organism evidence="2 3">
    <name type="scientific">Passalora fulva</name>
    <name type="common">Tomato leaf mold</name>
    <name type="synonym">Cladosporium fulvum</name>
    <dbReference type="NCBI Taxonomy" id="5499"/>
    <lineage>
        <taxon>Eukaryota</taxon>
        <taxon>Fungi</taxon>
        <taxon>Dikarya</taxon>
        <taxon>Ascomycota</taxon>
        <taxon>Pezizomycotina</taxon>
        <taxon>Dothideomycetes</taxon>
        <taxon>Dothideomycetidae</taxon>
        <taxon>Mycosphaerellales</taxon>
        <taxon>Mycosphaerellaceae</taxon>
        <taxon>Fulvia</taxon>
    </lineage>
</organism>